<proteinExistence type="inferred from homology"/>
<dbReference type="STRING" id="1353952.A0A165D6M5"/>
<organism evidence="4 5">
    <name type="scientific">Calocera cornea HHB12733</name>
    <dbReference type="NCBI Taxonomy" id="1353952"/>
    <lineage>
        <taxon>Eukaryota</taxon>
        <taxon>Fungi</taxon>
        <taxon>Dikarya</taxon>
        <taxon>Basidiomycota</taxon>
        <taxon>Agaricomycotina</taxon>
        <taxon>Dacrymycetes</taxon>
        <taxon>Dacrymycetales</taxon>
        <taxon>Dacrymycetaceae</taxon>
        <taxon>Calocera</taxon>
    </lineage>
</organism>
<keyword evidence="5" id="KW-1185">Reference proteome</keyword>
<dbReference type="Pfam" id="PF00183">
    <property type="entry name" value="HSP90"/>
    <property type="match status" value="1"/>
</dbReference>
<gene>
    <name evidence="4" type="ORF">CALCODRAFT_487325</name>
</gene>
<dbReference type="Proteomes" id="UP000076842">
    <property type="component" value="Unassembled WGS sequence"/>
</dbReference>
<accession>A0A165D6M5</accession>
<evidence type="ECO:0000313" key="4">
    <source>
        <dbReference type="EMBL" id="KZT52175.1"/>
    </source>
</evidence>
<feature type="compositionally biased region" description="Basic and acidic residues" evidence="3">
    <location>
        <begin position="123"/>
        <end position="155"/>
    </location>
</feature>
<dbReference type="InParanoid" id="A0A165D6M5"/>
<comment type="similarity">
    <text evidence="1">Belongs to the heat shock protein 90 family.</text>
</comment>
<protein>
    <submittedName>
        <fullName evidence="4">Uncharacterized protein</fullName>
    </submittedName>
</protein>
<evidence type="ECO:0000313" key="5">
    <source>
        <dbReference type="Proteomes" id="UP000076842"/>
    </source>
</evidence>
<dbReference type="GO" id="GO:0005524">
    <property type="term" value="F:ATP binding"/>
    <property type="evidence" value="ECO:0007669"/>
    <property type="project" value="InterPro"/>
</dbReference>
<evidence type="ECO:0000256" key="1">
    <source>
        <dbReference type="ARBA" id="ARBA00008239"/>
    </source>
</evidence>
<dbReference type="InterPro" id="IPR001404">
    <property type="entry name" value="Hsp90_fam"/>
</dbReference>
<dbReference type="EMBL" id="KV424075">
    <property type="protein sequence ID" value="KZT52175.1"/>
    <property type="molecule type" value="Genomic_DNA"/>
</dbReference>
<dbReference type="AlphaFoldDB" id="A0A165D6M5"/>
<feature type="region of interest" description="Disordered" evidence="3">
    <location>
        <begin position="1"/>
        <end position="198"/>
    </location>
</feature>
<evidence type="ECO:0000256" key="2">
    <source>
        <dbReference type="ARBA" id="ARBA00023186"/>
    </source>
</evidence>
<sequence>MTPITLARRPGEYDPQATRENSAASKTGLRARVAAAQEGEDEGKIEEVDDEDKKKTTTVKEKVVENERLNNKTKHLAPANRSRDNAGRVGLAGRGEREWSDSQPAARRHQGGRDGVKDDEEAKEDKAKIEEVDDEDKKKTKSVKEKVVENEELNKTKPFRTRKPLASRSHSRAAREQRAGGRILDRAAGRGNGRAGQP</sequence>
<name>A0A165D6M5_9BASI</name>
<dbReference type="GO" id="GO:0051082">
    <property type="term" value="F:unfolded protein binding"/>
    <property type="evidence" value="ECO:0007669"/>
    <property type="project" value="InterPro"/>
</dbReference>
<dbReference type="GO" id="GO:0016887">
    <property type="term" value="F:ATP hydrolysis activity"/>
    <property type="evidence" value="ECO:0007669"/>
    <property type="project" value="InterPro"/>
</dbReference>
<feature type="compositionally biased region" description="Basic residues" evidence="3">
    <location>
        <begin position="157"/>
        <end position="172"/>
    </location>
</feature>
<dbReference type="GO" id="GO:0140662">
    <property type="term" value="F:ATP-dependent protein folding chaperone"/>
    <property type="evidence" value="ECO:0007669"/>
    <property type="project" value="InterPro"/>
</dbReference>
<feature type="compositionally biased region" description="Basic and acidic residues" evidence="3">
    <location>
        <begin position="173"/>
        <end position="188"/>
    </location>
</feature>
<feature type="compositionally biased region" description="Acidic residues" evidence="3">
    <location>
        <begin position="38"/>
        <end position="50"/>
    </location>
</feature>
<keyword evidence="2" id="KW-0143">Chaperone</keyword>
<evidence type="ECO:0000256" key="3">
    <source>
        <dbReference type="SAM" id="MobiDB-lite"/>
    </source>
</evidence>
<reference evidence="4 5" key="1">
    <citation type="journal article" date="2016" name="Mol. Biol. Evol.">
        <title>Comparative Genomics of Early-Diverging Mushroom-Forming Fungi Provides Insights into the Origins of Lignocellulose Decay Capabilities.</title>
        <authorList>
            <person name="Nagy L.G."/>
            <person name="Riley R."/>
            <person name="Tritt A."/>
            <person name="Adam C."/>
            <person name="Daum C."/>
            <person name="Floudas D."/>
            <person name="Sun H."/>
            <person name="Yadav J.S."/>
            <person name="Pangilinan J."/>
            <person name="Larsson K.H."/>
            <person name="Matsuura K."/>
            <person name="Barry K."/>
            <person name="Labutti K."/>
            <person name="Kuo R."/>
            <person name="Ohm R.A."/>
            <person name="Bhattacharya S.S."/>
            <person name="Shirouzu T."/>
            <person name="Yoshinaga Y."/>
            <person name="Martin F.M."/>
            <person name="Grigoriev I.V."/>
            <person name="Hibbett D.S."/>
        </authorList>
    </citation>
    <scope>NUCLEOTIDE SEQUENCE [LARGE SCALE GENOMIC DNA]</scope>
    <source>
        <strain evidence="4 5">HHB12733</strain>
    </source>
</reference>
<feature type="compositionally biased region" description="Basic and acidic residues" evidence="3">
    <location>
        <begin position="51"/>
        <end position="70"/>
    </location>
</feature>